<sequence length="103" mass="11702">MATDTPDSRMLPVASRYCYCVCDKKRRKHPGVRLQLLPKAARSAISISGDWARCGSRGGQLYHYYENIWHTVIVLKLMLECCLNPSTSHRLPPHKPQPQPPTT</sequence>
<dbReference type="EMBL" id="JACEEZ010007879">
    <property type="protein sequence ID" value="KAG0723686.1"/>
    <property type="molecule type" value="Genomic_DNA"/>
</dbReference>
<gene>
    <name evidence="1" type="ORF">GWK47_042193</name>
</gene>
<keyword evidence="2" id="KW-1185">Reference proteome</keyword>
<dbReference type="Proteomes" id="UP000770661">
    <property type="component" value="Unassembled WGS sequence"/>
</dbReference>
<comment type="caution">
    <text evidence="1">The sequence shown here is derived from an EMBL/GenBank/DDBJ whole genome shotgun (WGS) entry which is preliminary data.</text>
</comment>
<evidence type="ECO:0000313" key="1">
    <source>
        <dbReference type="EMBL" id="KAG0723686.1"/>
    </source>
</evidence>
<accession>A0A8J4YHZ4</accession>
<organism evidence="1 2">
    <name type="scientific">Chionoecetes opilio</name>
    <name type="common">Atlantic snow crab</name>
    <name type="synonym">Cancer opilio</name>
    <dbReference type="NCBI Taxonomy" id="41210"/>
    <lineage>
        <taxon>Eukaryota</taxon>
        <taxon>Metazoa</taxon>
        <taxon>Ecdysozoa</taxon>
        <taxon>Arthropoda</taxon>
        <taxon>Crustacea</taxon>
        <taxon>Multicrustacea</taxon>
        <taxon>Malacostraca</taxon>
        <taxon>Eumalacostraca</taxon>
        <taxon>Eucarida</taxon>
        <taxon>Decapoda</taxon>
        <taxon>Pleocyemata</taxon>
        <taxon>Brachyura</taxon>
        <taxon>Eubrachyura</taxon>
        <taxon>Majoidea</taxon>
        <taxon>Majidae</taxon>
        <taxon>Chionoecetes</taxon>
    </lineage>
</organism>
<dbReference type="AlphaFoldDB" id="A0A8J4YHZ4"/>
<evidence type="ECO:0000313" key="2">
    <source>
        <dbReference type="Proteomes" id="UP000770661"/>
    </source>
</evidence>
<proteinExistence type="predicted"/>
<name>A0A8J4YHZ4_CHIOP</name>
<protein>
    <submittedName>
        <fullName evidence="1">Uncharacterized protein</fullName>
    </submittedName>
</protein>
<reference evidence="1" key="1">
    <citation type="submission" date="2020-07" db="EMBL/GenBank/DDBJ databases">
        <title>The High-quality genome of the commercially important snow crab, Chionoecetes opilio.</title>
        <authorList>
            <person name="Jeong J.-H."/>
            <person name="Ryu S."/>
        </authorList>
    </citation>
    <scope>NUCLEOTIDE SEQUENCE</scope>
    <source>
        <strain evidence="1">MADBK_172401_WGS</strain>
        <tissue evidence="1">Digestive gland</tissue>
    </source>
</reference>